<name>A0ABP5C4G8_9MICO</name>
<protein>
    <recommendedName>
        <fullName evidence="3">Glycosyltransferase family 1 protein</fullName>
    </recommendedName>
</protein>
<dbReference type="SUPFAM" id="SSF53756">
    <property type="entry name" value="UDP-Glycosyltransferase/glycogen phosphorylase"/>
    <property type="match status" value="1"/>
</dbReference>
<proteinExistence type="predicted"/>
<sequence length="420" mass="45258">MTGRVSLAELATRLRRDGVRGVGRRLAFELYRRTGAEQLESAIDEADLADPLDALNLPGPSEHGRAGGPIEVGWICTAPGPGSGGHTTLFRMIAGAEARGMASTVYLHDARGGDLRRHERVIRTHWPWLRAEIRDAAESPAFAGMDAVVASSWETAHVLATRGTSPMARLYFVQDFEPLFHPHGSVRALAEDTYRFGFRTIALGEMVQAELAAIGVPSVLAPFGRDGDAYRLLSGGPPRSGLVFYAKRGNDRRGYLLGKLALHAFHGMHPEQEIHIVGDRVSDWDIPLTQHGVLAPEQLNGLYNRVLGGPALSFTNITLVVDEMLASGAIPVVNDTVHSRAVLRHPDAVWAPSSPGRIALALAELVEHGDRVERATRAAEFSARNGVGWDLAEDVVASAIRDAIDGARSPSAEAGTERRA</sequence>
<dbReference type="Proteomes" id="UP001499954">
    <property type="component" value="Unassembled WGS sequence"/>
</dbReference>
<keyword evidence="2" id="KW-1185">Reference proteome</keyword>
<gene>
    <name evidence="1" type="ORF">GCM10009717_23160</name>
</gene>
<dbReference type="Gene3D" id="3.40.50.11090">
    <property type="match status" value="1"/>
</dbReference>
<evidence type="ECO:0008006" key="3">
    <source>
        <dbReference type="Google" id="ProtNLM"/>
    </source>
</evidence>
<comment type="caution">
    <text evidence="1">The sequence shown here is derived from an EMBL/GenBank/DDBJ whole genome shotgun (WGS) entry which is preliminary data.</text>
</comment>
<dbReference type="Gene3D" id="3.40.50.2000">
    <property type="entry name" value="Glycogen Phosphorylase B"/>
    <property type="match status" value="1"/>
</dbReference>
<reference evidence="2" key="1">
    <citation type="journal article" date="2019" name="Int. J. Syst. Evol. Microbiol.">
        <title>The Global Catalogue of Microorganisms (GCM) 10K type strain sequencing project: providing services to taxonomists for standard genome sequencing and annotation.</title>
        <authorList>
            <consortium name="The Broad Institute Genomics Platform"/>
            <consortium name="The Broad Institute Genome Sequencing Center for Infectious Disease"/>
            <person name="Wu L."/>
            <person name="Ma J."/>
        </authorList>
    </citation>
    <scope>NUCLEOTIDE SEQUENCE [LARGE SCALE GENOMIC DNA]</scope>
    <source>
        <strain evidence="2">JCM 13584</strain>
    </source>
</reference>
<dbReference type="EMBL" id="BAAAMK010000004">
    <property type="protein sequence ID" value="GAA1956409.1"/>
    <property type="molecule type" value="Genomic_DNA"/>
</dbReference>
<evidence type="ECO:0000313" key="2">
    <source>
        <dbReference type="Proteomes" id="UP001499954"/>
    </source>
</evidence>
<dbReference type="RefSeq" id="WP_157416715.1">
    <property type="nucleotide sequence ID" value="NZ_BAAAMK010000004.1"/>
</dbReference>
<accession>A0ABP5C4G8</accession>
<evidence type="ECO:0000313" key="1">
    <source>
        <dbReference type="EMBL" id="GAA1956409.1"/>
    </source>
</evidence>
<organism evidence="1 2">
    <name type="scientific">Agromyces allii</name>
    <dbReference type="NCBI Taxonomy" id="393607"/>
    <lineage>
        <taxon>Bacteria</taxon>
        <taxon>Bacillati</taxon>
        <taxon>Actinomycetota</taxon>
        <taxon>Actinomycetes</taxon>
        <taxon>Micrococcales</taxon>
        <taxon>Microbacteriaceae</taxon>
        <taxon>Agromyces</taxon>
    </lineage>
</organism>